<evidence type="ECO:0000313" key="3">
    <source>
        <dbReference type="EMBL" id="ABC30354.1"/>
    </source>
</evidence>
<organism evidence="3 4">
    <name type="scientific">Hahella chejuensis (strain KCTC 2396)</name>
    <dbReference type="NCBI Taxonomy" id="349521"/>
    <lineage>
        <taxon>Bacteria</taxon>
        <taxon>Pseudomonadati</taxon>
        <taxon>Pseudomonadota</taxon>
        <taxon>Gammaproteobacteria</taxon>
        <taxon>Oceanospirillales</taxon>
        <taxon>Hahellaceae</taxon>
        <taxon>Hahella</taxon>
    </lineage>
</organism>
<feature type="chain" id="PRO_5004215393" evidence="2">
    <location>
        <begin position="23"/>
        <end position="75"/>
    </location>
</feature>
<keyword evidence="4" id="KW-1185">Reference proteome</keyword>
<evidence type="ECO:0000256" key="2">
    <source>
        <dbReference type="SAM" id="SignalP"/>
    </source>
</evidence>
<dbReference type="Proteomes" id="UP000000238">
    <property type="component" value="Chromosome"/>
</dbReference>
<dbReference type="KEGG" id="hch:HCH_03614"/>
<evidence type="ECO:0000256" key="1">
    <source>
        <dbReference type="SAM" id="MobiDB-lite"/>
    </source>
</evidence>
<dbReference type="RefSeq" id="WP_011397422.1">
    <property type="nucleotide sequence ID" value="NC_007645.1"/>
</dbReference>
<accession>Q2SG70</accession>
<evidence type="ECO:0000313" key="4">
    <source>
        <dbReference type="Proteomes" id="UP000000238"/>
    </source>
</evidence>
<feature type="signal peptide" evidence="2">
    <location>
        <begin position="1"/>
        <end position="22"/>
    </location>
</feature>
<proteinExistence type="predicted"/>
<sequence length="75" mass="8129">MKTKAMILATLMATSYAMTTNASEQGGGYLWEKKAEQKEQSAAKSGDSTASQMGHTAVQHKRWLFDDAPSSDTQS</sequence>
<reference evidence="3 4" key="1">
    <citation type="journal article" date="2005" name="Nucleic Acids Res.">
        <title>Genomic blueprint of Hahella chejuensis, a marine microbe producing an algicidal agent.</title>
        <authorList>
            <person name="Jeong H."/>
            <person name="Yim J.H."/>
            <person name="Lee C."/>
            <person name="Choi S.-H."/>
            <person name="Park Y.K."/>
            <person name="Yoon S.H."/>
            <person name="Hur C.-G."/>
            <person name="Kang H.-Y."/>
            <person name="Kim D."/>
            <person name="Lee H.H."/>
            <person name="Park K.H."/>
            <person name="Park S.-H."/>
            <person name="Park H.-S."/>
            <person name="Lee H.K."/>
            <person name="Oh T.K."/>
            <person name="Kim J.F."/>
        </authorList>
    </citation>
    <scope>NUCLEOTIDE SEQUENCE [LARGE SCALE GENOMIC DNA]</scope>
    <source>
        <strain evidence="3 4">KCTC 2396</strain>
    </source>
</reference>
<protein>
    <submittedName>
        <fullName evidence="3">Uncharacterized protein</fullName>
    </submittedName>
</protein>
<feature type="region of interest" description="Disordered" evidence="1">
    <location>
        <begin position="34"/>
        <end position="75"/>
    </location>
</feature>
<name>Q2SG70_HAHCH</name>
<gene>
    <name evidence="3" type="ordered locus">HCH_03614</name>
</gene>
<dbReference type="HOGENOM" id="CLU_2665988_0_0_6"/>
<keyword evidence="2" id="KW-0732">Signal</keyword>
<dbReference type="EMBL" id="CP000155">
    <property type="protein sequence ID" value="ABC30354.1"/>
    <property type="molecule type" value="Genomic_DNA"/>
</dbReference>
<dbReference type="OrthoDB" id="9958147at2"/>
<dbReference type="AlphaFoldDB" id="Q2SG70"/>